<evidence type="ECO:0000313" key="1">
    <source>
        <dbReference type="EMBL" id="GMH21313.1"/>
    </source>
</evidence>
<sequence length="96" mass="11132">MKNGCLSCGNRVLEEVNWSFRQLFFLRWKITHGWAADMDEATVLQTVCISLLVGSLILSDSGVWPFADMVERRYILRRRLVVLIWTDFMSGRFCGV</sequence>
<protein>
    <submittedName>
        <fullName evidence="1">Uncharacterized protein</fullName>
    </submittedName>
</protein>
<keyword evidence="2" id="KW-1185">Reference proteome</keyword>
<comment type="caution">
    <text evidence="1">The sequence shown here is derived from an EMBL/GenBank/DDBJ whole genome shotgun (WGS) entry which is preliminary data.</text>
</comment>
<name>A0AAD3XXM6_NEPGR</name>
<reference evidence="1" key="1">
    <citation type="submission" date="2023-05" db="EMBL/GenBank/DDBJ databases">
        <title>Nepenthes gracilis genome sequencing.</title>
        <authorList>
            <person name="Fukushima K."/>
        </authorList>
    </citation>
    <scope>NUCLEOTIDE SEQUENCE</scope>
    <source>
        <strain evidence="1">SING2019-196</strain>
    </source>
</reference>
<dbReference type="Proteomes" id="UP001279734">
    <property type="component" value="Unassembled WGS sequence"/>
</dbReference>
<organism evidence="1 2">
    <name type="scientific">Nepenthes gracilis</name>
    <name type="common">Slender pitcher plant</name>
    <dbReference type="NCBI Taxonomy" id="150966"/>
    <lineage>
        <taxon>Eukaryota</taxon>
        <taxon>Viridiplantae</taxon>
        <taxon>Streptophyta</taxon>
        <taxon>Embryophyta</taxon>
        <taxon>Tracheophyta</taxon>
        <taxon>Spermatophyta</taxon>
        <taxon>Magnoliopsida</taxon>
        <taxon>eudicotyledons</taxon>
        <taxon>Gunneridae</taxon>
        <taxon>Pentapetalae</taxon>
        <taxon>Caryophyllales</taxon>
        <taxon>Nepenthaceae</taxon>
        <taxon>Nepenthes</taxon>
    </lineage>
</organism>
<proteinExistence type="predicted"/>
<dbReference type="EMBL" id="BSYO01000023">
    <property type="protein sequence ID" value="GMH21313.1"/>
    <property type="molecule type" value="Genomic_DNA"/>
</dbReference>
<gene>
    <name evidence="1" type="ORF">Nepgr_023155</name>
</gene>
<evidence type="ECO:0000313" key="2">
    <source>
        <dbReference type="Proteomes" id="UP001279734"/>
    </source>
</evidence>
<accession>A0AAD3XXM6</accession>
<dbReference type="AlphaFoldDB" id="A0AAD3XXM6"/>